<keyword evidence="1" id="KW-0175">Coiled coil</keyword>
<organism evidence="3 4">
    <name type="scientific">Roseburia yibonii</name>
    <dbReference type="NCBI Taxonomy" id="2763063"/>
    <lineage>
        <taxon>Bacteria</taxon>
        <taxon>Bacillati</taxon>
        <taxon>Bacillota</taxon>
        <taxon>Clostridia</taxon>
        <taxon>Lachnospirales</taxon>
        <taxon>Lachnospiraceae</taxon>
        <taxon>Roseburia</taxon>
    </lineage>
</organism>
<keyword evidence="2" id="KW-0472">Membrane</keyword>
<keyword evidence="4" id="KW-1185">Reference proteome</keyword>
<evidence type="ECO:0000256" key="2">
    <source>
        <dbReference type="SAM" id="Phobius"/>
    </source>
</evidence>
<keyword evidence="2" id="KW-0812">Transmembrane</keyword>
<evidence type="ECO:0000313" key="3">
    <source>
        <dbReference type="EMBL" id="MBC5754254.1"/>
    </source>
</evidence>
<dbReference type="Proteomes" id="UP000621540">
    <property type="component" value="Unassembled WGS sequence"/>
</dbReference>
<sequence>MQMIEQTAEFLQKNSGVLILVVCMLLLVAMLRHLKQGRKLEKKLDVINENMAFHFEQMMDSKAQFEAEKAKERKLEREALAKAEKQKMEKEQEAVFDAVLQEIFP</sequence>
<accession>A0ABR7IBC7</accession>
<gene>
    <name evidence="3" type="ORF">H8Z76_09570</name>
</gene>
<reference evidence="3 4" key="1">
    <citation type="submission" date="2020-08" db="EMBL/GenBank/DDBJ databases">
        <title>Genome public.</title>
        <authorList>
            <person name="Liu C."/>
            <person name="Sun Q."/>
        </authorList>
    </citation>
    <scope>NUCLEOTIDE SEQUENCE [LARGE SCALE GENOMIC DNA]</scope>
    <source>
        <strain evidence="3 4">BX0805</strain>
    </source>
</reference>
<dbReference type="RefSeq" id="WP_186982345.1">
    <property type="nucleotide sequence ID" value="NZ_JACOQH010000006.1"/>
</dbReference>
<proteinExistence type="predicted"/>
<feature type="coiled-coil region" evidence="1">
    <location>
        <begin position="58"/>
        <end position="93"/>
    </location>
</feature>
<keyword evidence="2" id="KW-1133">Transmembrane helix</keyword>
<comment type="caution">
    <text evidence="3">The sequence shown here is derived from an EMBL/GenBank/DDBJ whole genome shotgun (WGS) entry which is preliminary data.</text>
</comment>
<dbReference type="EMBL" id="JACOQH010000006">
    <property type="protein sequence ID" value="MBC5754254.1"/>
    <property type="molecule type" value="Genomic_DNA"/>
</dbReference>
<evidence type="ECO:0000256" key="1">
    <source>
        <dbReference type="SAM" id="Coils"/>
    </source>
</evidence>
<protein>
    <submittedName>
        <fullName evidence="3">Uncharacterized protein</fullName>
    </submittedName>
</protein>
<name>A0ABR7IBC7_9FIRM</name>
<evidence type="ECO:0000313" key="4">
    <source>
        <dbReference type="Proteomes" id="UP000621540"/>
    </source>
</evidence>
<feature type="transmembrane region" description="Helical" evidence="2">
    <location>
        <begin position="15"/>
        <end position="34"/>
    </location>
</feature>